<dbReference type="InterPro" id="IPR003593">
    <property type="entry name" value="AAA+_ATPase"/>
</dbReference>
<dbReference type="InterPro" id="IPR005116">
    <property type="entry name" value="Transp-assoc_OB_typ1"/>
</dbReference>
<evidence type="ECO:0000259" key="10">
    <source>
        <dbReference type="PROSITE" id="PS50893"/>
    </source>
</evidence>
<evidence type="ECO:0000256" key="6">
    <source>
        <dbReference type="ARBA" id="ARBA00022840"/>
    </source>
</evidence>
<comment type="caution">
    <text evidence="12">The sequence shown here is derived from an EMBL/GenBank/DDBJ whole genome shotgun (WGS) entry which is preliminary data.</text>
</comment>
<proteinExistence type="predicted"/>
<dbReference type="PROSITE" id="PS51866">
    <property type="entry name" value="MOP"/>
    <property type="match status" value="1"/>
</dbReference>
<dbReference type="NCBIfam" id="TIGR02142">
    <property type="entry name" value="modC_ABC"/>
    <property type="match status" value="1"/>
</dbReference>
<keyword evidence="4" id="KW-0997">Cell inner membrane</keyword>
<dbReference type="Proteomes" id="UP001069090">
    <property type="component" value="Unassembled WGS sequence"/>
</dbReference>
<dbReference type="AlphaFoldDB" id="A0A9J6RKW5"/>
<organism evidence="12 13">
    <name type="scientific">Dasania phycosphaerae</name>
    <dbReference type="NCBI Taxonomy" id="2950436"/>
    <lineage>
        <taxon>Bacteria</taxon>
        <taxon>Pseudomonadati</taxon>
        <taxon>Pseudomonadota</taxon>
        <taxon>Gammaproteobacteria</taxon>
        <taxon>Cellvibrionales</taxon>
        <taxon>Spongiibacteraceae</taxon>
        <taxon>Dasania</taxon>
    </lineage>
</organism>
<dbReference type="SUPFAM" id="SSF52540">
    <property type="entry name" value="P-loop containing nucleoside triphosphate hydrolases"/>
    <property type="match status" value="1"/>
</dbReference>
<evidence type="ECO:0000256" key="9">
    <source>
        <dbReference type="PROSITE-ProRule" id="PRU01213"/>
    </source>
</evidence>
<evidence type="ECO:0000259" key="11">
    <source>
        <dbReference type="PROSITE" id="PS51866"/>
    </source>
</evidence>
<dbReference type="GO" id="GO:0016887">
    <property type="term" value="F:ATP hydrolysis activity"/>
    <property type="evidence" value="ECO:0007669"/>
    <property type="project" value="InterPro"/>
</dbReference>
<evidence type="ECO:0000256" key="5">
    <source>
        <dbReference type="ARBA" id="ARBA00022741"/>
    </source>
</evidence>
<dbReference type="GO" id="GO:0005524">
    <property type="term" value="F:ATP binding"/>
    <property type="evidence" value="ECO:0007669"/>
    <property type="project" value="UniProtKB-KW"/>
</dbReference>
<evidence type="ECO:0000256" key="3">
    <source>
        <dbReference type="ARBA" id="ARBA00022505"/>
    </source>
</evidence>
<dbReference type="InterPro" id="IPR027417">
    <property type="entry name" value="P-loop_NTPase"/>
</dbReference>
<dbReference type="GO" id="GO:0016020">
    <property type="term" value="C:membrane"/>
    <property type="evidence" value="ECO:0007669"/>
    <property type="project" value="InterPro"/>
</dbReference>
<dbReference type="PANTHER" id="PTHR43514">
    <property type="entry name" value="ABC TRANSPORTER I FAMILY MEMBER 10"/>
    <property type="match status" value="1"/>
</dbReference>
<dbReference type="Gene3D" id="2.40.50.100">
    <property type="match status" value="1"/>
</dbReference>
<dbReference type="PANTHER" id="PTHR43514:SF10">
    <property type="entry name" value="MOLYBDENUM IMPORT ATP-BINDING PROTEIN MODC 2"/>
    <property type="match status" value="1"/>
</dbReference>
<dbReference type="InterPro" id="IPR004606">
    <property type="entry name" value="Mop_domain"/>
</dbReference>
<keyword evidence="3 9" id="KW-0500">Molybdenum</keyword>
<dbReference type="PROSITE" id="PS50893">
    <property type="entry name" value="ABC_TRANSPORTER_2"/>
    <property type="match status" value="1"/>
</dbReference>
<dbReference type="InterPro" id="IPR017871">
    <property type="entry name" value="ABC_transporter-like_CS"/>
</dbReference>
<dbReference type="EMBL" id="JAPTGG010000004">
    <property type="protein sequence ID" value="MCZ0864831.1"/>
    <property type="molecule type" value="Genomic_DNA"/>
</dbReference>
<dbReference type="GO" id="GO:0015098">
    <property type="term" value="F:molybdate ion transmembrane transporter activity"/>
    <property type="evidence" value="ECO:0007669"/>
    <property type="project" value="InterPro"/>
</dbReference>
<keyword evidence="13" id="KW-1185">Reference proteome</keyword>
<protein>
    <submittedName>
        <fullName evidence="12">Molybdenum ABC transporter ATP-binding protein</fullName>
    </submittedName>
</protein>
<evidence type="ECO:0000256" key="1">
    <source>
        <dbReference type="ARBA" id="ARBA00022448"/>
    </source>
</evidence>
<name>A0A9J6RKW5_9GAMM</name>
<evidence type="ECO:0000313" key="13">
    <source>
        <dbReference type="Proteomes" id="UP001069090"/>
    </source>
</evidence>
<dbReference type="Pfam" id="PF03459">
    <property type="entry name" value="TOBE"/>
    <property type="match status" value="1"/>
</dbReference>
<keyword evidence="7" id="KW-1278">Translocase</keyword>
<dbReference type="InterPro" id="IPR011868">
    <property type="entry name" value="ModC_ABC_ATP-bd"/>
</dbReference>
<gene>
    <name evidence="12" type="primary">modC</name>
    <name evidence="12" type="ORF">O0V09_06440</name>
</gene>
<dbReference type="RefSeq" id="WP_258330984.1">
    <property type="nucleotide sequence ID" value="NZ_JAPTGG010000004.1"/>
</dbReference>
<evidence type="ECO:0000256" key="7">
    <source>
        <dbReference type="ARBA" id="ARBA00022967"/>
    </source>
</evidence>
<sequence length="366" mass="40545">MSLALAFSLQRDRLQLQINAELANSGVTALYGDSGAGKTSLLRCIAGLEQNAQGRISFNGHTWQDEQTFTPSHQRHIGYVFQDARLFPHLSVLGNLQYAYQRRHNNGQLFSLPQVCDFLKLQPLLSQNPNTLSGGEQQRVAIARALLSQPQLLLMDEPLSALDQSSRDEVLAVLEQLPQQINIPVIYVSHNMDEVSRLADQLCLLEQGKIIAQGPLLDLCHRLDLTLNQQEQAASLLQGQITDRDSKYQLAEFALNSSTESSTASLYLHCEHALGEQLRLRIPARDVSISLSHQQDSSILNILPAQVVELMHPAGAAHAMVKLLVGEQYLLARITYKSLAQLQLSLGQTVYAQIKSVALLNKALDY</sequence>
<keyword evidence="5" id="KW-0547">Nucleotide-binding</keyword>
<dbReference type="InterPro" id="IPR003439">
    <property type="entry name" value="ABC_transporter-like_ATP-bd"/>
</dbReference>
<keyword evidence="6 12" id="KW-0067">ATP-binding</keyword>
<feature type="domain" description="Mop" evidence="11">
    <location>
        <begin position="296"/>
        <end position="363"/>
    </location>
</feature>
<dbReference type="Gene3D" id="3.40.50.300">
    <property type="entry name" value="P-loop containing nucleotide triphosphate hydrolases"/>
    <property type="match status" value="1"/>
</dbReference>
<evidence type="ECO:0000256" key="8">
    <source>
        <dbReference type="ARBA" id="ARBA00023136"/>
    </source>
</evidence>
<dbReference type="SUPFAM" id="SSF50331">
    <property type="entry name" value="MOP-like"/>
    <property type="match status" value="1"/>
</dbReference>
<feature type="domain" description="ABC transporter" evidence="10">
    <location>
        <begin position="1"/>
        <end position="232"/>
    </location>
</feature>
<reference evidence="12 13" key="1">
    <citation type="submission" date="2022-12" db="EMBL/GenBank/DDBJ databases">
        <title>Dasania phycosphaerae sp. nov., isolated from particulate material of the south coast of Korea.</title>
        <authorList>
            <person name="Jiang Y."/>
        </authorList>
    </citation>
    <scope>NUCLEOTIDE SEQUENCE [LARGE SCALE GENOMIC DNA]</scope>
    <source>
        <strain evidence="12 13">GY-19</strain>
    </source>
</reference>
<keyword evidence="2" id="KW-1003">Cell membrane</keyword>
<dbReference type="InterPro" id="IPR050334">
    <property type="entry name" value="Molybdenum_import_ModC"/>
</dbReference>
<dbReference type="Pfam" id="PF00005">
    <property type="entry name" value="ABC_tran"/>
    <property type="match status" value="1"/>
</dbReference>
<dbReference type="GO" id="GO:0140359">
    <property type="term" value="F:ABC-type transporter activity"/>
    <property type="evidence" value="ECO:0007669"/>
    <property type="project" value="InterPro"/>
</dbReference>
<evidence type="ECO:0000256" key="2">
    <source>
        <dbReference type="ARBA" id="ARBA00022475"/>
    </source>
</evidence>
<keyword evidence="1" id="KW-0813">Transport</keyword>
<dbReference type="SMART" id="SM00382">
    <property type="entry name" value="AAA"/>
    <property type="match status" value="1"/>
</dbReference>
<dbReference type="InterPro" id="IPR008995">
    <property type="entry name" value="Mo/tungstate-bd_C_term_dom"/>
</dbReference>
<evidence type="ECO:0000256" key="4">
    <source>
        <dbReference type="ARBA" id="ARBA00022519"/>
    </source>
</evidence>
<keyword evidence="8" id="KW-0472">Membrane</keyword>
<dbReference type="PROSITE" id="PS00211">
    <property type="entry name" value="ABC_TRANSPORTER_1"/>
    <property type="match status" value="1"/>
</dbReference>
<accession>A0A9J6RKW5</accession>
<evidence type="ECO:0000313" key="12">
    <source>
        <dbReference type="EMBL" id="MCZ0864831.1"/>
    </source>
</evidence>